<protein>
    <recommendedName>
        <fullName evidence="5">Protein PBN1</fullName>
    </recommendedName>
</protein>
<feature type="chain" id="PRO_5024986601" description="Protein PBN1" evidence="2">
    <location>
        <begin position="19"/>
        <end position="195"/>
    </location>
</feature>
<evidence type="ECO:0000256" key="1">
    <source>
        <dbReference type="SAM" id="Phobius"/>
    </source>
</evidence>
<keyword evidence="4" id="KW-1185">Reference proteome</keyword>
<keyword evidence="1" id="KW-0472">Membrane</keyword>
<dbReference type="Proteomes" id="UP000449547">
    <property type="component" value="Unassembled WGS sequence"/>
</dbReference>
<evidence type="ECO:0008006" key="5">
    <source>
        <dbReference type="Google" id="ProtNLM"/>
    </source>
</evidence>
<dbReference type="OrthoDB" id="4083463at2759"/>
<dbReference type="InterPro" id="IPR019433">
    <property type="entry name" value="GPI_ManTrfase_II_coact_Pga1"/>
</dbReference>
<evidence type="ECO:0000313" key="4">
    <source>
        <dbReference type="Proteomes" id="UP000449547"/>
    </source>
</evidence>
<evidence type="ECO:0000313" key="3">
    <source>
        <dbReference type="EMBL" id="KAA8896732.1"/>
    </source>
</evidence>
<dbReference type="AlphaFoldDB" id="A0A642UCP3"/>
<proteinExistence type="predicted"/>
<keyword evidence="1" id="KW-0812">Transmembrane</keyword>
<accession>A0A642UCP3</accession>
<sequence length="195" mass="21863">MNLIVVWWTLLALVAANTETIVFRVPYYYDIPPPTTRQGQTTNATHTVIHHYPIDTLSNQADSHRIALNPGTTWVQINNYDGVFEANDVINVKFCWPATNPYHVKLDHVFSSEFTDTPGRVDLFVAITLTPEGQSARQLPPQPLTADFYIAKLPSARIPIPVELYPLIPYLVAVAVTAGAAVPFVYRWMFSTPPK</sequence>
<dbReference type="Pfam" id="PF10333">
    <property type="entry name" value="Pga1"/>
    <property type="match status" value="1"/>
</dbReference>
<reference evidence="3 4" key="1">
    <citation type="submission" date="2019-07" db="EMBL/GenBank/DDBJ databases">
        <title>Genome assembly of two rare yeast pathogens: Diutina rugosa and Trichomonascus ciferrii.</title>
        <authorList>
            <person name="Mixao V."/>
            <person name="Saus E."/>
            <person name="Hansen A."/>
            <person name="Lass-Flor C."/>
            <person name="Gabaldon T."/>
        </authorList>
    </citation>
    <scope>NUCLEOTIDE SEQUENCE [LARGE SCALE GENOMIC DNA]</scope>
    <source>
        <strain evidence="3 4">CBS 613</strain>
    </source>
</reference>
<feature type="signal peptide" evidence="2">
    <location>
        <begin position="1"/>
        <end position="18"/>
    </location>
</feature>
<dbReference type="OMA" id="LCWPATT"/>
<keyword evidence="2" id="KW-0732">Signal</keyword>
<dbReference type="GeneID" id="54784395"/>
<evidence type="ECO:0000256" key="2">
    <source>
        <dbReference type="SAM" id="SignalP"/>
    </source>
</evidence>
<dbReference type="RefSeq" id="XP_034009592.1">
    <property type="nucleotide sequence ID" value="XM_034158760.1"/>
</dbReference>
<organism evidence="3 4">
    <name type="scientific">Diutina rugosa</name>
    <name type="common">Yeast</name>
    <name type="synonym">Candida rugosa</name>
    <dbReference type="NCBI Taxonomy" id="5481"/>
    <lineage>
        <taxon>Eukaryota</taxon>
        <taxon>Fungi</taxon>
        <taxon>Dikarya</taxon>
        <taxon>Ascomycota</taxon>
        <taxon>Saccharomycotina</taxon>
        <taxon>Pichiomycetes</taxon>
        <taxon>Debaryomycetaceae</taxon>
        <taxon>Diutina</taxon>
    </lineage>
</organism>
<gene>
    <name evidence="3" type="ORF">DIURU_005744</name>
</gene>
<name>A0A642UCP3_DIURU</name>
<comment type="caution">
    <text evidence="3">The sequence shown here is derived from an EMBL/GenBank/DDBJ whole genome shotgun (WGS) entry which is preliminary data.</text>
</comment>
<keyword evidence="1" id="KW-1133">Transmembrane helix</keyword>
<dbReference type="EMBL" id="SWFT01000163">
    <property type="protein sequence ID" value="KAA8896732.1"/>
    <property type="molecule type" value="Genomic_DNA"/>
</dbReference>
<dbReference type="VEuPathDB" id="FungiDB:DIURU_005744"/>
<feature type="transmembrane region" description="Helical" evidence="1">
    <location>
        <begin position="167"/>
        <end position="186"/>
    </location>
</feature>